<comment type="similarity">
    <text evidence="2 6">Belongs to the MIP/aquaporin (TC 1.A.8) family.</text>
</comment>
<evidence type="ECO:0000256" key="7">
    <source>
        <dbReference type="SAM" id="Phobius"/>
    </source>
</evidence>
<dbReference type="PANTHER" id="PTHR19139:SF199">
    <property type="entry name" value="MIP17260P"/>
    <property type="match status" value="1"/>
</dbReference>
<dbReference type="Pfam" id="PF00230">
    <property type="entry name" value="MIP"/>
    <property type="match status" value="1"/>
</dbReference>
<proteinExistence type="inferred from homology"/>
<protein>
    <submittedName>
        <fullName evidence="8">Aquaporin</fullName>
    </submittedName>
</protein>
<name>A0A2M8QE05_9CHLR</name>
<evidence type="ECO:0000256" key="1">
    <source>
        <dbReference type="ARBA" id="ARBA00004141"/>
    </source>
</evidence>
<dbReference type="PANTHER" id="PTHR19139">
    <property type="entry name" value="AQUAPORIN TRANSPORTER"/>
    <property type="match status" value="1"/>
</dbReference>
<comment type="subcellular location">
    <subcellularLocation>
        <location evidence="1">Membrane</location>
        <topology evidence="1">Multi-pass membrane protein</topology>
    </subcellularLocation>
</comment>
<evidence type="ECO:0000256" key="6">
    <source>
        <dbReference type="RuleBase" id="RU000477"/>
    </source>
</evidence>
<dbReference type="GO" id="GO:0015250">
    <property type="term" value="F:water channel activity"/>
    <property type="evidence" value="ECO:0007669"/>
    <property type="project" value="TreeGrafter"/>
</dbReference>
<dbReference type="InterPro" id="IPR034294">
    <property type="entry name" value="Aquaporin_transptr"/>
</dbReference>
<evidence type="ECO:0000256" key="4">
    <source>
        <dbReference type="ARBA" id="ARBA00022989"/>
    </source>
</evidence>
<dbReference type="Gene3D" id="1.20.1080.10">
    <property type="entry name" value="Glycerol uptake facilitator protein"/>
    <property type="match status" value="1"/>
</dbReference>
<dbReference type="EMBL" id="PGTN01000026">
    <property type="protein sequence ID" value="PJF48045.1"/>
    <property type="molecule type" value="Genomic_DNA"/>
</dbReference>
<keyword evidence="6" id="KW-0813">Transport</keyword>
<dbReference type="InterPro" id="IPR000425">
    <property type="entry name" value="MIP"/>
</dbReference>
<feature type="transmembrane region" description="Helical" evidence="7">
    <location>
        <begin position="163"/>
        <end position="185"/>
    </location>
</feature>
<dbReference type="Proteomes" id="UP000230790">
    <property type="component" value="Unassembled WGS sequence"/>
</dbReference>
<dbReference type="InterPro" id="IPR023271">
    <property type="entry name" value="Aquaporin-like"/>
</dbReference>
<keyword evidence="5 7" id="KW-0472">Membrane</keyword>
<accession>A0A2M8QE05</accession>
<sequence>MINWKALLAEFIGTFALVFIGSGTVWFAKTASGYAAGPLLPALGHGFAVIFAAYSIGKVSGAHLNPAVTTAIAITGNMDWAKAATYIVAQVVAGLAAALALNSILSPVTQNGVASAAANYFGAFSYNPAATNSIGALFTEAILTFFLAFVAVMGAAYGKAGDFAGLAIGLTLAMVILGGGGISEASVNPARSIGPAIVAGKLDNIWIYIIGPILGAAAAAATARYGLDPNAPPRTPPVRNTGRR</sequence>
<gene>
    <name evidence="8" type="ORF">CUN48_05595</name>
</gene>
<evidence type="ECO:0000313" key="9">
    <source>
        <dbReference type="Proteomes" id="UP000230790"/>
    </source>
</evidence>
<feature type="transmembrane region" description="Helical" evidence="7">
    <location>
        <begin position="7"/>
        <end position="28"/>
    </location>
</feature>
<comment type="caution">
    <text evidence="8">The sequence shown here is derived from an EMBL/GenBank/DDBJ whole genome shotgun (WGS) entry which is preliminary data.</text>
</comment>
<organism evidence="8 9">
    <name type="scientific">Candidatus Thermofonsia Clade 3 bacterium</name>
    <dbReference type="NCBI Taxonomy" id="2364212"/>
    <lineage>
        <taxon>Bacteria</taxon>
        <taxon>Bacillati</taxon>
        <taxon>Chloroflexota</taxon>
        <taxon>Candidatus Thermofontia</taxon>
        <taxon>Candidatus Thermofonsia Clade 3</taxon>
    </lineage>
</organism>
<dbReference type="GO" id="GO:0005886">
    <property type="term" value="C:plasma membrane"/>
    <property type="evidence" value="ECO:0007669"/>
    <property type="project" value="TreeGrafter"/>
</dbReference>
<evidence type="ECO:0000313" key="8">
    <source>
        <dbReference type="EMBL" id="PJF48045.1"/>
    </source>
</evidence>
<keyword evidence="4 7" id="KW-1133">Transmembrane helix</keyword>
<feature type="transmembrane region" description="Helical" evidence="7">
    <location>
        <begin position="34"/>
        <end position="54"/>
    </location>
</feature>
<evidence type="ECO:0000256" key="5">
    <source>
        <dbReference type="ARBA" id="ARBA00023136"/>
    </source>
</evidence>
<feature type="transmembrane region" description="Helical" evidence="7">
    <location>
        <begin position="134"/>
        <end position="156"/>
    </location>
</feature>
<feature type="transmembrane region" description="Helical" evidence="7">
    <location>
        <begin position="205"/>
        <end position="227"/>
    </location>
</feature>
<dbReference type="SUPFAM" id="SSF81338">
    <property type="entry name" value="Aquaporin-like"/>
    <property type="match status" value="1"/>
</dbReference>
<dbReference type="PRINTS" id="PR00783">
    <property type="entry name" value="MINTRINSICP"/>
</dbReference>
<keyword evidence="3 6" id="KW-0812">Transmembrane</keyword>
<reference evidence="8 9" key="1">
    <citation type="submission" date="2017-11" db="EMBL/GenBank/DDBJ databases">
        <title>Evolution of Phototrophy in the Chloroflexi Phylum Driven by Horizontal Gene Transfer.</title>
        <authorList>
            <person name="Ward L.M."/>
            <person name="Hemp J."/>
            <person name="Shih P.M."/>
            <person name="Mcglynn S.E."/>
            <person name="Fischer W."/>
        </authorList>
    </citation>
    <scope>NUCLEOTIDE SEQUENCE [LARGE SCALE GENOMIC DNA]</scope>
    <source>
        <strain evidence="8">JP3_7</strain>
    </source>
</reference>
<evidence type="ECO:0000256" key="2">
    <source>
        <dbReference type="ARBA" id="ARBA00006175"/>
    </source>
</evidence>
<dbReference type="AlphaFoldDB" id="A0A2M8QE05"/>
<evidence type="ECO:0000256" key="3">
    <source>
        <dbReference type="ARBA" id="ARBA00022692"/>
    </source>
</evidence>
<feature type="transmembrane region" description="Helical" evidence="7">
    <location>
        <begin position="83"/>
        <end position="105"/>
    </location>
</feature>